<dbReference type="InterPro" id="IPR014085">
    <property type="entry name" value="Allophanate_hydrolase"/>
</dbReference>
<accession>A0A1C2G175</accession>
<evidence type="ECO:0000313" key="3">
    <source>
        <dbReference type="EMBL" id="RCN55971.1"/>
    </source>
</evidence>
<dbReference type="InterPro" id="IPR053844">
    <property type="entry name" value="AH_C"/>
</dbReference>
<dbReference type="GO" id="GO:0016787">
    <property type="term" value="F:hydrolase activity"/>
    <property type="evidence" value="ECO:0007669"/>
    <property type="project" value="UniProtKB-KW"/>
</dbReference>
<feature type="domain" description="Amidase" evidence="1">
    <location>
        <begin position="28"/>
        <end position="437"/>
    </location>
</feature>
<keyword evidence="3" id="KW-0378">Hydrolase</keyword>
<dbReference type="EMBL" id="PSYR01000002">
    <property type="protein sequence ID" value="RCN55971.1"/>
    <property type="molecule type" value="Genomic_DNA"/>
</dbReference>
<dbReference type="Gene3D" id="3.10.490.10">
    <property type="entry name" value="Gamma-glutamyl cyclotransferase-like"/>
    <property type="match status" value="1"/>
</dbReference>
<dbReference type="Pfam" id="PF21986">
    <property type="entry name" value="AH_C"/>
    <property type="match status" value="1"/>
</dbReference>
<dbReference type="SUPFAM" id="SSF75304">
    <property type="entry name" value="Amidase signature (AS) enzymes"/>
    <property type="match status" value="1"/>
</dbReference>
<dbReference type="InterPro" id="IPR023631">
    <property type="entry name" value="Amidase_dom"/>
</dbReference>
<dbReference type="NCBIfam" id="TIGR02713">
    <property type="entry name" value="allophanate_hyd"/>
    <property type="match status" value="1"/>
</dbReference>
<evidence type="ECO:0000259" key="1">
    <source>
        <dbReference type="Pfam" id="PF01425"/>
    </source>
</evidence>
<dbReference type="STRING" id="163359.A9R16_12445"/>
<dbReference type="Proteomes" id="UP000253250">
    <property type="component" value="Unassembled WGS sequence"/>
</dbReference>
<dbReference type="Gene3D" id="1.20.58.1700">
    <property type="match status" value="1"/>
</dbReference>
<dbReference type="OrthoDB" id="8872210at2"/>
<gene>
    <name evidence="3" type="primary">atzF</name>
    <name evidence="3" type="ORF">C4900_08755</name>
</gene>
<dbReference type="NCBIfam" id="NF006043">
    <property type="entry name" value="PRK08186.1"/>
    <property type="match status" value="1"/>
</dbReference>
<comment type="caution">
    <text evidence="3">The sequence shown here is derived from an EMBL/GenBank/DDBJ whole genome shotgun (WGS) entry which is preliminary data.</text>
</comment>
<dbReference type="PANTHER" id="PTHR11895:SF169">
    <property type="entry name" value="GLUTAMYL-TRNA(GLN) AMIDOTRANSFERASE"/>
    <property type="match status" value="1"/>
</dbReference>
<evidence type="ECO:0000259" key="2">
    <source>
        <dbReference type="Pfam" id="PF21986"/>
    </source>
</evidence>
<feature type="domain" description="Allophanate hydrolase C-terminal" evidence="2">
    <location>
        <begin position="475"/>
        <end position="596"/>
    </location>
</feature>
<organism evidence="3 4">
    <name type="scientific">Acidiferrobacter thiooxydans</name>
    <dbReference type="NCBI Taxonomy" id="163359"/>
    <lineage>
        <taxon>Bacteria</taxon>
        <taxon>Pseudomonadati</taxon>
        <taxon>Pseudomonadota</taxon>
        <taxon>Gammaproteobacteria</taxon>
        <taxon>Acidiferrobacterales</taxon>
        <taxon>Acidiferrobacteraceae</taxon>
        <taxon>Acidiferrobacter</taxon>
    </lineage>
</organism>
<dbReference type="AlphaFoldDB" id="A0A1C2G175"/>
<reference evidence="3 4" key="1">
    <citation type="submission" date="2018-02" db="EMBL/GenBank/DDBJ databases">
        <title>Insights into the biology of acidophilic members of the Acidiferrobacteraceae family derived from comparative genomic analyses.</title>
        <authorList>
            <person name="Issotta F."/>
            <person name="Thyssen C."/>
            <person name="Mena C."/>
            <person name="Moya A."/>
            <person name="Bellenberg S."/>
            <person name="Sproer C."/>
            <person name="Covarrubias P.C."/>
            <person name="Sand W."/>
            <person name="Quatrini R."/>
            <person name="Vera M."/>
        </authorList>
    </citation>
    <scope>NUCLEOTIDE SEQUENCE [LARGE SCALE GENOMIC DNA]</scope>
    <source>
        <strain evidence="4">m-1</strain>
    </source>
</reference>
<evidence type="ECO:0000313" key="4">
    <source>
        <dbReference type="Proteomes" id="UP000253250"/>
    </source>
</evidence>
<dbReference type="InterPro" id="IPR036928">
    <property type="entry name" value="AS_sf"/>
</dbReference>
<dbReference type="Pfam" id="PF01425">
    <property type="entry name" value="Amidase"/>
    <property type="match status" value="1"/>
</dbReference>
<dbReference type="InterPro" id="IPR000120">
    <property type="entry name" value="Amidase"/>
</dbReference>
<dbReference type="PANTHER" id="PTHR11895">
    <property type="entry name" value="TRANSAMIDASE"/>
    <property type="match status" value="1"/>
</dbReference>
<protein>
    <submittedName>
        <fullName evidence="3">Allophanate hydrolase</fullName>
    </submittedName>
</protein>
<keyword evidence="4" id="KW-1185">Reference proteome</keyword>
<proteinExistence type="predicted"/>
<name>A0A1C2G175_9GAMM</name>
<dbReference type="Gene3D" id="3.90.1300.10">
    <property type="entry name" value="Amidase signature (AS) domain"/>
    <property type="match status" value="1"/>
</dbReference>
<sequence length="602" mass="63708">MMTGPCIGWTIDEWQQGYRNGEVTPTTLSAYLAQIPAHDPAWITLCDNTRLAAQFAALEERLALVGPASLPLYGVPFAVKDNIDVAGWPTTAACPEFRYIAQTTAPVVARLQAAGAILIGKTNMDQFATGLSGTRSPYGIVPNALNPAYIAGGSSSGSASVVARGLVPFALGTDTAGSGRVPAAYNHIVGLKPTRGWWSTRGVVPACRTLDCVSVFALTVADAAHIAAIVAGPDAEDPYSREDPQRAAPGPSDPMTLAIPDTLEFFGDHQAARAFATTVETLKSLGARIETIDFAPFRALADLLYQGPWVAERIAPLTAFLERQPAALHPAVRAALAGAMNFSACDAFHGEHERARLSALIAQTLRGFDALLVPTAPTIDTIADMTRDPVGRNTRLGFYTNFVNLADLCALAVPGAFREDGLASGVTFIAPAWHDQVLAALGQILERHLDAPLGATGRPFPSRAPQALPTLCPSVSLAVVGAHMRGLPLNGALTSRQAVFRERTRTASCYRLYALPGTPPRPCLVREAHGSAIEVEIWDIPLGYFGALVAEVPAPLAIGTVMLADQRAVKGFIAEAVAVQGLTDITAWGGWRAYLQDRKAAR</sequence>